<dbReference type="AlphaFoldDB" id="A0A345IJ13"/>
<evidence type="ECO:0000256" key="1">
    <source>
        <dbReference type="ARBA" id="ARBA00004442"/>
    </source>
</evidence>
<dbReference type="Pfam" id="PF07963">
    <property type="entry name" value="N_methyl"/>
    <property type="match status" value="1"/>
</dbReference>
<organism evidence="4 5">
    <name type="scientific">Deinococcus wulumuqiensis</name>
    <dbReference type="NCBI Taxonomy" id="980427"/>
    <lineage>
        <taxon>Bacteria</taxon>
        <taxon>Thermotogati</taxon>
        <taxon>Deinococcota</taxon>
        <taxon>Deinococci</taxon>
        <taxon>Deinococcales</taxon>
        <taxon>Deinococcaceae</taxon>
        <taxon>Deinococcus</taxon>
    </lineage>
</organism>
<keyword evidence="2" id="KW-0998">Cell outer membrane</keyword>
<dbReference type="NCBIfam" id="TIGR02532">
    <property type="entry name" value="IV_pilin_GFxxxE"/>
    <property type="match status" value="1"/>
</dbReference>
<evidence type="ECO:0000313" key="4">
    <source>
        <dbReference type="EMBL" id="AXG99685.1"/>
    </source>
</evidence>
<proteinExistence type="predicted"/>
<keyword evidence="3" id="KW-0812">Transmembrane</keyword>
<dbReference type="Proteomes" id="UP000253744">
    <property type="component" value="Chromosome"/>
</dbReference>
<gene>
    <name evidence="4" type="ORF">DVJ83_11725</name>
</gene>
<comment type="subcellular location">
    <subcellularLocation>
        <location evidence="1">Cell outer membrane</location>
    </subcellularLocation>
</comment>
<keyword evidence="3" id="KW-1133">Transmembrane helix</keyword>
<keyword evidence="3" id="KW-0472">Membrane</keyword>
<reference evidence="4 5" key="1">
    <citation type="submission" date="2018-07" db="EMBL/GenBank/DDBJ databases">
        <title>Complete Genome and Methylome Analysis of Deinococcus wulumuqiensis NEB 479.</title>
        <authorList>
            <person name="Fomenkov A."/>
            <person name="Luyten Y."/>
            <person name="Vincze T."/>
            <person name="Anton B.P."/>
            <person name="Clark T."/>
            <person name="Roberts R.J."/>
            <person name="Morgan R.D."/>
        </authorList>
    </citation>
    <scope>NUCLEOTIDE SEQUENCE [LARGE SCALE GENOMIC DNA]</scope>
    <source>
        <strain evidence="4 5">NEB 479</strain>
    </source>
</reference>
<name>A0A345IJ13_9DEIO</name>
<feature type="transmembrane region" description="Helical" evidence="3">
    <location>
        <begin position="12"/>
        <end position="37"/>
    </location>
</feature>
<sequence length="232" mass="24570">MNAARTGTRERAGGFTLIELLIAMTVSLLILSLIAAFQSGSLQLSRSIDSGSRRLGNINDVSGYVSSQLRMAALTASSVNLNGTCDVDSTTAPCLAVVVPPSGGQNWTAYAYRYVSRADVPANDKVASTWLDSNAVALYEDRYVLPGTSTCAEASFTCFSGVTPVTSLLTDQLSLSQSSGGDFRPFAVSGSGPDTTLTLRWRAVSHVGGKESYTPPLPQTPYELVVNPRNIF</sequence>
<dbReference type="KEGG" id="dwu:DVJ83_11725"/>
<dbReference type="GO" id="GO:0009279">
    <property type="term" value="C:cell outer membrane"/>
    <property type="evidence" value="ECO:0007669"/>
    <property type="project" value="UniProtKB-SubCell"/>
</dbReference>
<evidence type="ECO:0000256" key="3">
    <source>
        <dbReference type="SAM" id="Phobius"/>
    </source>
</evidence>
<dbReference type="RefSeq" id="WP_114672464.1">
    <property type="nucleotide sequence ID" value="NZ_CP031158.1"/>
</dbReference>
<evidence type="ECO:0000256" key="2">
    <source>
        <dbReference type="ARBA" id="ARBA00023237"/>
    </source>
</evidence>
<dbReference type="InterPro" id="IPR012902">
    <property type="entry name" value="N_methyl_site"/>
</dbReference>
<accession>A0A345IJ13</accession>
<dbReference type="PROSITE" id="PS00409">
    <property type="entry name" value="PROKAR_NTER_METHYL"/>
    <property type="match status" value="1"/>
</dbReference>
<evidence type="ECO:0000313" key="5">
    <source>
        <dbReference type="Proteomes" id="UP000253744"/>
    </source>
</evidence>
<protein>
    <submittedName>
        <fullName evidence="4">Prepilin-type N-terminal cleavage/methylation domain-containing protein</fullName>
    </submittedName>
</protein>
<dbReference type="EMBL" id="CP031158">
    <property type="protein sequence ID" value="AXG99685.1"/>
    <property type="molecule type" value="Genomic_DNA"/>
</dbReference>